<feature type="transmembrane region" description="Helical" evidence="1">
    <location>
        <begin position="69"/>
        <end position="86"/>
    </location>
</feature>
<accession>A0A075WML2</accession>
<feature type="transmembrane region" description="Helical" evidence="1">
    <location>
        <begin position="27"/>
        <end position="48"/>
    </location>
</feature>
<name>A0A075WML2_ARCFL</name>
<evidence type="ECO:0000256" key="1">
    <source>
        <dbReference type="SAM" id="Phobius"/>
    </source>
</evidence>
<dbReference type="Pfam" id="PF09946">
    <property type="entry name" value="DUF2178"/>
    <property type="match status" value="1"/>
</dbReference>
<evidence type="ECO:0000313" key="3">
    <source>
        <dbReference type="Proteomes" id="UP000028501"/>
    </source>
</evidence>
<dbReference type="RefSeq" id="WP_231487479.1">
    <property type="nucleotide sequence ID" value="NZ_CP006577.1"/>
</dbReference>
<dbReference type="KEGG" id="afg:AFULGI_00020430"/>
<proteinExistence type="predicted"/>
<dbReference type="EMBL" id="CP006577">
    <property type="protein sequence ID" value="AIG98793.1"/>
    <property type="molecule type" value="Genomic_DNA"/>
</dbReference>
<dbReference type="Proteomes" id="UP000028501">
    <property type="component" value="Chromosome"/>
</dbReference>
<feature type="transmembrane region" description="Helical" evidence="1">
    <location>
        <begin position="92"/>
        <end position="114"/>
    </location>
</feature>
<keyword evidence="1" id="KW-0812">Transmembrane</keyword>
<gene>
    <name evidence="2" type="ORF">AFULGI_00020430</name>
</gene>
<keyword evidence="1" id="KW-0472">Membrane</keyword>
<protein>
    <submittedName>
        <fullName evidence="2">Putative membrane protein</fullName>
    </submittedName>
</protein>
<organism evidence="2 3">
    <name type="scientific">Archaeoglobus fulgidus DSM 8774</name>
    <dbReference type="NCBI Taxonomy" id="1344584"/>
    <lineage>
        <taxon>Archaea</taxon>
        <taxon>Methanobacteriati</taxon>
        <taxon>Methanobacteriota</taxon>
        <taxon>Archaeoglobi</taxon>
        <taxon>Archaeoglobales</taxon>
        <taxon>Archaeoglobaceae</taxon>
        <taxon>Archaeoglobus</taxon>
    </lineage>
</organism>
<dbReference type="GeneID" id="24795535"/>
<dbReference type="AlphaFoldDB" id="A0A075WML2"/>
<dbReference type="InterPro" id="IPR019235">
    <property type="entry name" value="DUF2178_TM"/>
</dbReference>
<dbReference type="HOGENOM" id="CLU_161129_0_0_2"/>
<sequence length="120" mass="12936">MRYGKIGVATAMAVGAAVGYAVESGKWFITVIAVLAGVALLSLVKRRVDEVVEDERTVRVGERASRRTVEIFSIGAALSGAVMLALDLHTEAALALEFAVCCVLVLYLIFYGYYSFRALD</sequence>
<reference evidence="2 3" key="1">
    <citation type="submission" date="2013-07" db="EMBL/GenBank/DDBJ databases">
        <title>Genome of Archaeoglobus fulgidus.</title>
        <authorList>
            <person name="Fiebig A."/>
            <person name="Birkeland N.-K."/>
        </authorList>
    </citation>
    <scope>NUCLEOTIDE SEQUENCE [LARGE SCALE GENOMIC DNA]</scope>
    <source>
        <strain evidence="2 3">DSM 8774</strain>
    </source>
</reference>
<evidence type="ECO:0000313" key="2">
    <source>
        <dbReference type="EMBL" id="AIG98793.1"/>
    </source>
</evidence>
<keyword evidence="1" id="KW-1133">Transmembrane helix</keyword>